<dbReference type="AlphaFoldDB" id="A0A382MV09"/>
<proteinExistence type="predicted"/>
<organism evidence="1">
    <name type="scientific">marine metagenome</name>
    <dbReference type="NCBI Taxonomy" id="408172"/>
    <lineage>
        <taxon>unclassified sequences</taxon>
        <taxon>metagenomes</taxon>
        <taxon>ecological metagenomes</taxon>
    </lineage>
</organism>
<protein>
    <submittedName>
        <fullName evidence="1">Uncharacterized protein</fullName>
    </submittedName>
</protein>
<sequence>MSNDDGSTYCNWDQYSATVYNDHTPGFKGTQYGWGQQYAYVFDDTFRATADQKAMFEMDIYFDGNDICYSGRGDGNDSGGDHCFVMCKGTGGAITSVNHIEFENLAWTGGQVRLYGLTT</sequence>
<accession>A0A382MV09</accession>
<reference evidence="1" key="1">
    <citation type="submission" date="2018-05" db="EMBL/GenBank/DDBJ databases">
        <authorList>
            <person name="Lanie J.A."/>
            <person name="Ng W.-L."/>
            <person name="Kazmierczak K.M."/>
            <person name="Andrzejewski T.M."/>
            <person name="Davidsen T.M."/>
            <person name="Wayne K.J."/>
            <person name="Tettelin H."/>
            <person name="Glass J.I."/>
            <person name="Rusch D."/>
            <person name="Podicherti R."/>
            <person name="Tsui H.-C.T."/>
            <person name="Winkler M.E."/>
        </authorList>
    </citation>
    <scope>NUCLEOTIDE SEQUENCE</scope>
</reference>
<name>A0A382MV09_9ZZZZ</name>
<dbReference type="EMBL" id="UINC01095339">
    <property type="protein sequence ID" value="SVC51342.1"/>
    <property type="molecule type" value="Genomic_DNA"/>
</dbReference>
<evidence type="ECO:0000313" key="1">
    <source>
        <dbReference type="EMBL" id="SVC51342.1"/>
    </source>
</evidence>
<gene>
    <name evidence="1" type="ORF">METZ01_LOCUS304196</name>
</gene>